<gene>
    <name evidence="2" type="ORF">TCLT_LOCUS8630</name>
</gene>
<keyword evidence="3" id="KW-1185">Reference proteome</keyword>
<proteinExistence type="predicted"/>
<feature type="compositionally biased region" description="Basic and acidic residues" evidence="1">
    <location>
        <begin position="62"/>
        <end position="71"/>
    </location>
</feature>
<dbReference type="EMBL" id="UYYF01004660">
    <property type="protein sequence ID" value="VDN06205.1"/>
    <property type="molecule type" value="Genomic_DNA"/>
</dbReference>
<protein>
    <submittedName>
        <fullName evidence="2 4">Uncharacterized protein</fullName>
    </submittedName>
</protein>
<sequence length="94" mass="10382">MVGNNSASSCDNNCNGIDSQPRQNDASGSSTREHSSRPVGQLFNGWKQVAERTSTSQPTSKKRIEVTDHNDNAYAIPCCSTSKQRRKLRNKGRK</sequence>
<reference evidence="2 3" key="2">
    <citation type="submission" date="2018-11" db="EMBL/GenBank/DDBJ databases">
        <authorList>
            <consortium name="Pathogen Informatics"/>
        </authorList>
    </citation>
    <scope>NUCLEOTIDE SEQUENCE [LARGE SCALE GENOMIC DNA]</scope>
</reference>
<feature type="compositionally biased region" description="Basic residues" evidence="1">
    <location>
        <begin position="83"/>
        <end position="94"/>
    </location>
</feature>
<feature type="region of interest" description="Disordered" evidence="1">
    <location>
        <begin position="1"/>
        <end position="94"/>
    </location>
</feature>
<reference evidence="4" key="1">
    <citation type="submission" date="2017-02" db="UniProtKB">
        <authorList>
            <consortium name="WormBaseParasite"/>
        </authorList>
    </citation>
    <scope>IDENTIFICATION</scope>
</reference>
<feature type="compositionally biased region" description="Polar residues" evidence="1">
    <location>
        <begin position="16"/>
        <end position="30"/>
    </location>
</feature>
<evidence type="ECO:0000256" key="1">
    <source>
        <dbReference type="SAM" id="MobiDB-lite"/>
    </source>
</evidence>
<dbReference type="AlphaFoldDB" id="A0A0N5D6H9"/>
<dbReference type="WBParaSite" id="TCLT_0000864101-mRNA-1">
    <property type="protein sequence ID" value="TCLT_0000864101-mRNA-1"/>
    <property type="gene ID" value="TCLT_0000864101"/>
</dbReference>
<name>A0A0N5D6H9_THECL</name>
<dbReference type="Proteomes" id="UP000276776">
    <property type="component" value="Unassembled WGS sequence"/>
</dbReference>
<accession>A0A0N5D6H9</accession>
<feature type="compositionally biased region" description="Low complexity" evidence="1">
    <location>
        <begin position="1"/>
        <end position="15"/>
    </location>
</feature>
<evidence type="ECO:0000313" key="4">
    <source>
        <dbReference type="WBParaSite" id="TCLT_0000864101-mRNA-1"/>
    </source>
</evidence>
<evidence type="ECO:0000313" key="3">
    <source>
        <dbReference type="Proteomes" id="UP000276776"/>
    </source>
</evidence>
<organism evidence="4">
    <name type="scientific">Thelazia callipaeda</name>
    <name type="common">Oriental eyeworm</name>
    <name type="synonym">Parasitic nematode</name>
    <dbReference type="NCBI Taxonomy" id="103827"/>
    <lineage>
        <taxon>Eukaryota</taxon>
        <taxon>Metazoa</taxon>
        <taxon>Ecdysozoa</taxon>
        <taxon>Nematoda</taxon>
        <taxon>Chromadorea</taxon>
        <taxon>Rhabditida</taxon>
        <taxon>Spirurina</taxon>
        <taxon>Spiruromorpha</taxon>
        <taxon>Thelazioidea</taxon>
        <taxon>Thelaziidae</taxon>
        <taxon>Thelazia</taxon>
    </lineage>
</organism>
<evidence type="ECO:0000313" key="2">
    <source>
        <dbReference type="EMBL" id="VDN06205.1"/>
    </source>
</evidence>